<dbReference type="PANTHER" id="PTHR35043:SF7">
    <property type="entry name" value="TRANSCRIPTION FACTOR DOMAIN-CONTAINING PROTEIN"/>
    <property type="match status" value="1"/>
</dbReference>
<protein>
    <submittedName>
        <fullName evidence="3">Uncharacterized protein</fullName>
    </submittedName>
</protein>
<sequence length="655" mass="73235">MPTFHTNCTVPSGNFNFVTAPNTRGTLGILWNCIGTLVLCTWTVLHLNVPEQWTPQNKIQGFRRRLERFGTKLKWMTITLFAPEFILGKAYSDNCSARRHFVEGEPIAKEDGVAWTVAHAFLANIGGIGIVFNSQLEFKGESIETLDSALPLAGPTSTVNLQSQQQRFQGASPGETQLHHNSNAETPSANSSRTDRVPQDPSHTGTQQYELEPVESPAQESHSATPSPVSASLAAEVVPECTKGANPQRECAVESIEETSLETTQSPAQVLEERLCPSPIPTCTMKPEQLYRKDQLKGLNLSLGLIPDHLRARKIDQTFGLHTFFQSQRVDPGAMEPRLWTRNAVNADLVSAAIDNLQLDIFPTTWEKRRLLDRYIPWYANLGALQGNVWIVDACQLLLARKMGIIDRLPSLSEDEVDDRNKGDFLVKGLAVAQVIWLFVQLVARGARGLAPSQLEIVVLAFAACTFATYILLWNKPQDVRTPTYVYARRYPSTQELSRLAISGPDPWPYYRKACRMPNNALHCDGGFFSKMVLGSLFGAMIFRVLHCAAWNFHFPTVIERFLWRISAVTTVVIPPTMVAFVMLVNGFLMWKARNNGTFAAGRDPTTLINWVGLAATVIYVVVRLYITVETFRSLWFLEPEAYMNTWATNIPHID</sequence>
<feature type="region of interest" description="Disordered" evidence="1">
    <location>
        <begin position="163"/>
        <end position="232"/>
    </location>
</feature>
<feature type="transmembrane region" description="Helical" evidence="2">
    <location>
        <begin position="29"/>
        <end position="49"/>
    </location>
</feature>
<feature type="compositionally biased region" description="Polar residues" evidence="1">
    <location>
        <begin position="179"/>
        <end position="192"/>
    </location>
</feature>
<evidence type="ECO:0000313" key="4">
    <source>
        <dbReference type="Proteomes" id="UP000054466"/>
    </source>
</evidence>
<feature type="transmembrane region" description="Helical" evidence="2">
    <location>
        <begin position="455"/>
        <end position="473"/>
    </location>
</feature>
<feature type="transmembrane region" description="Helical" evidence="2">
    <location>
        <begin position="608"/>
        <end position="627"/>
    </location>
</feature>
<dbReference type="VEuPathDB" id="FungiDB:PV07_10384"/>
<evidence type="ECO:0000256" key="1">
    <source>
        <dbReference type="SAM" id="MobiDB-lite"/>
    </source>
</evidence>
<proteinExistence type="predicted"/>
<gene>
    <name evidence="3" type="ORF">PV07_10384</name>
</gene>
<dbReference type="AlphaFoldDB" id="A0A0D2AIF9"/>
<organism evidence="3 4">
    <name type="scientific">Cladophialophora immunda</name>
    <dbReference type="NCBI Taxonomy" id="569365"/>
    <lineage>
        <taxon>Eukaryota</taxon>
        <taxon>Fungi</taxon>
        <taxon>Dikarya</taxon>
        <taxon>Ascomycota</taxon>
        <taxon>Pezizomycotina</taxon>
        <taxon>Eurotiomycetes</taxon>
        <taxon>Chaetothyriomycetidae</taxon>
        <taxon>Chaetothyriales</taxon>
        <taxon>Herpotrichiellaceae</taxon>
        <taxon>Cladophialophora</taxon>
    </lineage>
</organism>
<dbReference type="HOGENOM" id="CLU_022883_4_1_1"/>
<dbReference type="STRING" id="569365.A0A0D2AIF9"/>
<feature type="transmembrane region" description="Helical" evidence="2">
    <location>
        <begin position="425"/>
        <end position="443"/>
    </location>
</feature>
<dbReference type="GeneID" id="27349578"/>
<keyword evidence="4" id="KW-1185">Reference proteome</keyword>
<evidence type="ECO:0000313" key="3">
    <source>
        <dbReference type="EMBL" id="KIW24682.1"/>
    </source>
</evidence>
<accession>A0A0D2AIF9</accession>
<feature type="transmembrane region" description="Helical" evidence="2">
    <location>
        <begin position="562"/>
        <end position="588"/>
    </location>
</feature>
<dbReference type="PANTHER" id="PTHR35043">
    <property type="entry name" value="TRANSCRIPTION FACTOR DOMAIN-CONTAINING PROTEIN"/>
    <property type="match status" value="1"/>
</dbReference>
<feature type="compositionally biased region" description="Polar residues" evidence="1">
    <location>
        <begin position="218"/>
        <end position="230"/>
    </location>
</feature>
<dbReference type="EMBL" id="KN847045">
    <property type="protein sequence ID" value="KIW24682.1"/>
    <property type="molecule type" value="Genomic_DNA"/>
</dbReference>
<name>A0A0D2AIF9_9EURO</name>
<dbReference type="OrthoDB" id="4155092at2759"/>
<evidence type="ECO:0000256" key="2">
    <source>
        <dbReference type="SAM" id="Phobius"/>
    </source>
</evidence>
<feature type="transmembrane region" description="Helical" evidence="2">
    <location>
        <begin position="528"/>
        <end position="550"/>
    </location>
</feature>
<dbReference type="RefSeq" id="XP_016244898.1">
    <property type="nucleotide sequence ID" value="XM_016397707.1"/>
</dbReference>
<dbReference type="Proteomes" id="UP000054466">
    <property type="component" value="Unassembled WGS sequence"/>
</dbReference>
<reference evidence="3 4" key="1">
    <citation type="submission" date="2015-01" db="EMBL/GenBank/DDBJ databases">
        <title>The Genome Sequence of Cladophialophora immunda CBS83496.</title>
        <authorList>
            <consortium name="The Broad Institute Genomics Platform"/>
            <person name="Cuomo C."/>
            <person name="de Hoog S."/>
            <person name="Gorbushina A."/>
            <person name="Stielow B."/>
            <person name="Teixiera M."/>
            <person name="Abouelleil A."/>
            <person name="Chapman S.B."/>
            <person name="Priest M."/>
            <person name="Young S.K."/>
            <person name="Wortman J."/>
            <person name="Nusbaum C."/>
            <person name="Birren B."/>
        </authorList>
    </citation>
    <scope>NUCLEOTIDE SEQUENCE [LARGE SCALE GENOMIC DNA]</scope>
    <source>
        <strain evidence="3 4">CBS 83496</strain>
    </source>
</reference>
<keyword evidence="2" id="KW-1133">Transmembrane helix</keyword>
<keyword evidence="2" id="KW-0472">Membrane</keyword>
<keyword evidence="2" id="KW-0812">Transmembrane</keyword>